<feature type="non-terminal residue" evidence="1">
    <location>
        <position position="72"/>
    </location>
</feature>
<dbReference type="EMBL" id="CAJVQC010152995">
    <property type="protein sequence ID" value="CAG8846813.1"/>
    <property type="molecule type" value="Genomic_DNA"/>
</dbReference>
<feature type="non-terminal residue" evidence="1">
    <location>
        <position position="1"/>
    </location>
</feature>
<reference evidence="1" key="1">
    <citation type="submission" date="2021-06" db="EMBL/GenBank/DDBJ databases">
        <authorList>
            <person name="Kallberg Y."/>
            <person name="Tangrot J."/>
            <person name="Rosling A."/>
        </authorList>
    </citation>
    <scope>NUCLEOTIDE SEQUENCE</scope>
    <source>
        <strain evidence="1">MA461A</strain>
    </source>
</reference>
<evidence type="ECO:0000313" key="1">
    <source>
        <dbReference type="EMBL" id="CAG8846813.1"/>
    </source>
</evidence>
<dbReference type="Proteomes" id="UP000789920">
    <property type="component" value="Unassembled WGS sequence"/>
</dbReference>
<evidence type="ECO:0000313" key="2">
    <source>
        <dbReference type="Proteomes" id="UP000789920"/>
    </source>
</evidence>
<gene>
    <name evidence="1" type="ORF">RPERSI_LOCUS34329</name>
</gene>
<comment type="caution">
    <text evidence="1">The sequence shown here is derived from an EMBL/GenBank/DDBJ whole genome shotgun (WGS) entry which is preliminary data.</text>
</comment>
<sequence length="72" mass="7554">VSGRGSLSGDRAKSLSCFGSVIGKYALSSSFSSYGLSGSFGSSLKYVSGRLVKLNITLRELTIALVWNLCSI</sequence>
<keyword evidence="2" id="KW-1185">Reference proteome</keyword>
<protein>
    <submittedName>
        <fullName evidence="1">31983_t:CDS:1</fullName>
    </submittedName>
</protein>
<proteinExistence type="predicted"/>
<name>A0ACA9SSD9_9GLOM</name>
<organism evidence="1 2">
    <name type="scientific">Racocetra persica</name>
    <dbReference type="NCBI Taxonomy" id="160502"/>
    <lineage>
        <taxon>Eukaryota</taxon>
        <taxon>Fungi</taxon>
        <taxon>Fungi incertae sedis</taxon>
        <taxon>Mucoromycota</taxon>
        <taxon>Glomeromycotina</taxon>
        <taxon>Glomeromycetes</taxon>
        <taxon>Diversisporales</taxon>
        <taxon>Gigasporaceae</taxon>
        <taxon>Racocetra</taxon>
    </lineage>
</organism>
<accession>A0ACA9SSD9</accession>